<gene>
    <name evidence="1" type="ORF">NUW54_g10842</name>
</gene>
<evidence type="ECO:0000313" key="1">
    <source>
        <dbReference type="EMBL" id="KAJ2981653.1"/>
    </source>
</evidence>
<accession>A0ACC1NS64</accession>
<keyword evidence="2" id="KW-1185">Reference proteome</keyword>
<organism evidence="1 2">
    <name type="scientific">Trametes sanguinea</name>
    <dbReference type="NCBI Taxonomy" id="158606"/>
    <lineage>
        <taxon>Eukaryota</taxon>
        <taxon>Fungi</taxon>
        <taxon>Dikarya</taxon>
        <taxon>Basidiomycota</taxon>
        <taxon>Agaricomycotina</taxon>
        <taxon>Agaricomycetes</taxon>
        <taxon>Polyporales</taxon>
        <taxon>Polyporaceae</taxon>
        <taxon>Trametes</taxon>
    </lineage>
</organism>
<evidence type="ECO:0000313" key="2">
    <source>
        <dbReference type="Proteomes" id="UP001144978"/>
    </source>
</evidence>
<reference evidence="1" key="1">
    <citation type="submission" date="2022-08" db="EMBL/GenBank/DDBJ databases">
        <title>Genome Sequence of Pycnoporus sanguineus.</title>
        <authorList>
            <person name="Buettner E."/>
        </authorList>
    </citation>
    <scope>NUCLEOTIDE SEQUENCE</scope>
    <source>
        <strain evidence="1">CG-C14</strain>
    </source>
</reference>
<protein>
    <submittedName>
        <fullName evidence="1">Uncharacterized protein</fullName>
    </submittedName>
</protein>
<name>A0ACC1NS64_9APHY</name>
<dbReference type="EMBL" id="JANSHE010004034">
    <property type="protein sequence ID" value="KAJ2981653.1"/>
    <property type="molecule type" value="Genomic_DNA"/>
</dbReference>
<dbReference type="Proteomes" id="UP001144978">
    <property type="component" value="Unassembled WGS sequence"/>
</dbReference>
<sequence>MRTLDCCWIAKAMLEGVLDVALVAIMDFRELRSSDDTVALRFAFAEWSRPSDDHSHDPAKAPAPPTLFNGAQDDSSRQIEQDEAGYRRPLEPSVWMDDGHRPIEDAVILHYALQLRIQ</sequence>
<comment type="caution">
    <text evidence="1">The sequence shown here is derived from an EMBL/GenBank/DDBJ whole genome shotgun (WGS) entry which is preliminary data.</text>
</comment>
<proteinExistence type="predicted"/>